<reference evidence="4 5" key="1">
    <citation type="submission" date="2018-03" db="EMBL/GenBank/DDBJ databases">
        <title>Ahniella affigens gen. nov., sp. nov., a gammaproteobacterium isolated from sandy soil near a stream.</title>
        <authorList>
            <person name="Ko Y."/>
            <person name="Kim J.-H."/>
        </authorList>
    </citation>
    <scope>NUCLEOTIDE SEQUENCE [LARGE SCALE GENOMIC DNA]</scope>
    <source>
        <strain evidence="4 5">D13</strain>
    </source>
</reference>
<dbReference type="PROSITE" id="PS50887">
    <property type="entry name" value="GGDEF"/>
    <property type="match status" value="1"/>
</dbReference>
<dbReference type="InterPro" id="IPR000014">
    <property type="entry name" value="PAS"/>
</dbReference>
<dbReference type="InterPro" id="IPR029016">
    <property type="entry name" value="GAF-like_dom_sf"/>
</dbReference>
<dbReference type="InterPro" id="IPR000160">
    <property type="entry name" value="GGDEF_dom"/>
</dbReference>
<sequence length="637" mass="69879">MNQRKDPGSPPAFVWGDLSALLALCRTAPWEQGTHFMINAISAVLQDPGRLSSLAATELFAADGDPVFDALTLLTRQLLGAPVSALSVITPAAQQLVSTAGNESGWLAARSALEYSICKTAVQDNAALFIEDTRADPIWSTHLAVTESGIGSYAGVPVHREDGTALGVICALSPQPRPWSQSERELLRNLANLTTAEVRRRELKAISDQLAQQLSARNHLLEVLLESMDEAVIATSNSGESWLVNAAARRNMGSLGRDLAPRLWPDRICLRDADGGVLPRDAWPHARAERGDVVRQLEVLCQSDEFPEGRWLSVNANPVRNDHGDILAAVSVSRDVTAQMHAKRMLSQHAAQLEDLYQRAPCGYHSLDATGLVVRMNDTELEWLQMRRDDVVGKRNYLDLLSESSRQRAREYWSRWHESGADEELELTLIDVKGRPREVLIRATAVRNEHGQFLMTRSTVIDISRRKAAEREVRRLAETDALTGLLNRRGFFERVEAALAESEHATQSFALIYLDLDGLKRVNDVHGHHAGDALIARAGQALGAAFPDALAAARMGGDEFAVALIGTAAIAATDRVATLQQGWRERSASSDISAPRGSFGVRVWPTPDFARLEDALAETDALMYREKTRRTGQTGVL</sequence>
<dbReference type="SMART" id="SM00086">
    <property type="entry name" value="PAC"/>
    <property type="match status" value="2"/>
</dbReference>
<dbReference type="InterPro" id="IPR043128">
    <property type="entry name" value="Rev_trsase/Diguanyl_cyclase"/>
</dbReference>
<feature type="domain" description="PAC" evidence="2">
    <location>
        <begin position="423"/>
        <end position="475"/>
    </location>
</feature>
<dbReference type="Gene3D" id="3.30.70.270">
    <property type="match status" value="1"/>
</dbReference>
<dbReference type="Proteomes" id="UP000241074">
    <property type="component" value="Chromosome"/>
</dbReference>
<dbReference type="Gene3D" id="3.30.450.40">
    <property type="match status" value="1"/>
</dbReference>
<proteinExistence type="predicted"/>
<dbReference type="KEGG" id="xba:C7S18_01100"/>
<evidence type="ECO:0000313" key="4">
    <source>
        <dbReference type="EMBL" id="AVP95879.1"/>
    </source>
</evidence>
<dbReference type="Pfam" id="PF00990">
    <property type="entry name" value="GGDEF"/>
    <property type="match status" value="1"/>
</dbReference>
<evidence type="ECO:0008006" key="6">
    <source>
        <dbReference type="Google" id="ProtNLM"/>
    </source>
</evidence>
<dbReference type="NCBIfam" id="TIGR00254">
    <property type="entry name" value="GGDEF"/>
    <property type="match status" value="1"/>
</dbReference>
<dbReference type="SUPFAM" id="SSF55785">
    <property type="entry name" value="PYP-like sensor domain (PAS domain)"/>
    <property type="match status" value="2"/>
</dbReference>
<dbReference type="InterPro" id="IPR035965">
    <property type="entry name" value="PAS-like_dom_sf"/>
</dbReference>
<dbReference type="Pfam" id="PF08448">
    <property type="entry name" value="PAS_4"/>
    <property type="match status" value="2"/>
</dbReference>
<evidence type="ECO:0000313" key="5">
    <source>
        <dbReference type="Proteomes" id="UP000241074"/>
    </source>
</evidence>
<gene>
    <name evidence="4" type="ORF">C7S18_01100</name>
</gene>
<dbReference type="PROSITE" id="PS50113">
    <property type="entry name" value="PAC"/>
    <property type="match status" value="2"/>
</dbReference>
<dbReference type="SMART" id="SM00065">
    <property type="entry name" value="GAF"/>
    <property type="match status" value="1"/>
</dbReference>
<dbReference type="PANTHER" id="PTHR44757:SF2">
    <property type="entry name" value="BIOFILM ARCHITECTURE MAINTENANCE PROTEIN MBAA"/>
    <property type="match status" value="1"/>
</dbReference>
<dbReference type="InterPro" id="IPR052155">
    <property type="entry name" value="Biofilm_reg_signaling"/>
</dbReference>
<dbReference type="InterPro" id="IPR013656">
    <property type="entry name" value="PAS_4"/>
</dbReference>
<dbReference type="Pfam" id="PF01590">
    <property type="entry name" value="GAF"/>
    <property type="match status" value="1"/>
</dbReference>
<evidence type="ECO:0000259" key="2">
    <source>
        <dbReference type="PROSITE" id="PS50113"/>
    </source>
</evidence>
<dbReference type="NCBIfam" id="TIGR00229">
    <property type="entry name" value="sensory_box"/>
    <property type="match status" value="1"/>
</dbReference>
<name>A0A2P1PM21_9GAMM</name>
<dbReference type="PANTHER" id="PTHR44757">
    <property type="entry name" value="DIGUANYLATE CYCLASE DGCP"/>
    <property type="match status" value="1"/>
</dbReference>
<feature type="domain" description="PAC" evidence="2">
    <location>
        <begin position="295"/>
        <end position="348"/>
    </location>
</feature>
<protein>
    <recommendedName>
        <fullName evidence="6">Sensor domain-containing diguanylate cyclase</fullName>
    </recommendedName>
</protein>
<dbReference type="SUPFAM" id="SSF55781">
    <property type="entry name" value="GAF domain-like"/>
    <property type="match status" value="1"/>
</dbReference>
<dbReference type="InterPro" id="IPR001610">
    <property type="entry name" value="PAC"/>
</dbReference>
<dbReference type="SUPFAM" id="SSF55073">
    <property type="entry name" value="Nucleotide cyclase"/>
    <property type="match status" value="1"/>
</dbReference>
<dbReference type="InterPro" id="IPR029787">
    <property type="entry name" value="Nucleotide_cyclase"/>
</dbReference>
<accession>A0A2P1PM21</accession>
<feature type="domain" description="GGDEF" evidence="3">
    <location>
        <begin position="507"/>
        <end position="637"/>
    </location>
</feature>
<reference evidence="4 5" key="2">
    <citation type="submission" date="2018-03" db="EMBL/GenBank/DDBJ databases">
        <authorList>
            <person name="Keele B.F."/>
        </authorList>
    </citation>
    <scope>NUCLEOTIDE SEQUENCE [LARGE SCALE GENOMIC DNA]</scope>
    <source>
        <strain evidence="4 5">D13</strain>
    </source>
</reference>
<keyword evidence="5" id="KW-1185">Reference proteome</keyword>
<dbReference type="EMBL" id="CP027860">
    <property type="protein sequence ID" value="AVP95879.1"/>
    <property type="molecule type" value="Genomic_DNA"/>
</dbReference>
<organism evidence="4 5">
    <name type="scientific">Ahniella affigens</name>
    <dbReference type="NCBI Taxonomy" id="2021234"/>
    <lineage>
        <taxon>Bacteria</taxon>
        <taxon>Pseudomonadati</taxon>
        <taxon>Pseudomonadota</taxon>
        <taxon>Gammaproteobacteria</taxon>
        <taxon>Lysobacterales</taxon>
        <taxon>Rhodanobacteraceae</taxon>
        <taxon>Ahniella</taxon>
    </lineage>
</organism>
<feature type="domain" description="PAS" evidence="1">
    <location>
        <begin position="349"/>
        <end position="420"/>
    </location>
</feature>
<dbReference type="SMART" id="SM00267">
    <property type="entry name" value="GGDEF"/>
    <property type="match status" value="1"/>
</dbReference>
<evidence type="ECO:0000259" key="1">
    <source>
        <dbReference type="PROSITE" id="PS50112"/>
    </source>
</evidence>
<dbReference type="CDD" id="cd00130">
    <property type="entry name" value="PAS"/>
    <property type="match status" value="1"/>
</dbReference>
<dbReference type="OrthoDB" id="8573350at2"/>
<dbReference type="SMART" id="SM00091">
    <property type="entry name" value="PAS"/>
    <property type="match status" value="2"/>
</dbReference>
<dbReference type="InterPro" id="IPR003018">
    <property type="entry name" value="GAF"/>
</dbReference>
<dbReference type="PROSITE" id="PS50112">
    <property type="entry name" value="PAS"/>
    <property type="match status" value="1"/>
</dbReference>
<evidence type="ECO:0000259" key="3">
    <source>
        <dbReference type="PROSITE" id="PS50887"/>
    </source>
</evidence>
<dbReference type="InterPro" id="IPR000700">
    <property type="entry name" value="PAS-assoc_C"/>
</dbReference>
<dbReference type="CDD" id="cd01949">
    <property type="entry name" value="GGDEF"/>
    <property type="match status" value="1"/>
</dbReference>
<dbReference type="AlphaFoldDB" id="A0A2P1PM21"/>
<dbReference type="Gene3D" id="3.30.450.20">
    <property type="entry name" value="PAS domain"/>
    <property type="match status" value="2"/>
</dbReference>